<dbReference type="InterPro" id="IPR001604">
    <property type="entry name" value="Endo_G_ENPP1-like_dom"/>
</dbReference>
<dbReference type="AlphaFoldDB" id="A0AA94JPX5"/>
<comment type="similarity">
    <text evidence="2 10">Belongs to the DNA/RNA non-specific endonuclease family.</text>
</comment>
<evidence type="ECO:0000256" key="1">
    <source>
        <dbReference type="ARBA" id="ARBA00001946"/>
    </source>
</evidence>
<accession>A0AA94JPX5</accession>
<evidence type="ECO:0000256" key="7">
    <source>
        <dbReference type="ARBA" id="ARBA00022842"/>
    </source>
</evidence>
<dbReference type="InterPro" id="IPR044925">
    <property type="entry name" value="His-Me_finger_sf"/>
</dbReference>
<dbReference type="PANTHER" id="PTHR13966">
    <property type="entry name" value="ENDONUCLEASE RELATED"/>
    <property type="match status" value="1"/>
</dbReference>
<evidence type="ECO:0000259" key="11">
    <source>
        <dbReference type="SMART" id="SM00477"/>
    </source>
</evidence>
<comment type="cofactor">
    <cofactor evidence="1 10">
        <name>Mg(2+)</name>
        <dbReference type="ChEBI" id="CHEBI:18420"/>
    </cofactor>
</comment>
<dbReference type="SMART" id="SM00477">
    <property type="entry name" value="NUC"/>
    <property type="match status" value="1"/>
</dbReference>
<evidence type="ECO:0000256" key="2">
    <source>
        <dbReference type="ARBA" id="ARBA00010052"/>
    </source>
</evidence>
<organism evidence="13">
    <name type="scientific">Flavobacterium columnare</name>
    <dbReference type="NCBI Taxonomy" id="996"/>
    <lineage>
        <taxon>Bacteria</taxon>
        <taxon>Pseudomonadati</taxon>
        <taxon>Bacteroidota</taxon>
        <taxon>Flavobacteriia</taxon>
        <taxon>Flavobacteriales</taxon>
        <taxon>Flavobacteriaceae</taxon>
        <taxon>Flavobacterium</taxon>
    </lineage>
</organism>
<dbReference type="GeneID" id="56894611"/>
<feature type="domain" description="ENPP1-3/EXOG-like endonuclease/phosphodiesterase" evidence="11">
    <location>
        <begin position="72"/>
        <end position="284"/>
    </location>
</feature>
<evidence type="ECO:0000259" key="12">
    <source>
        <dbReference type="SMART" id="SM00892"/>
    </source>
</evidence>
<dbReference type="PANTHER" id="PTHR13966:SF5">
    <property type="entry name" value="ENDONUCLEASE G, MITOCHONDRIAL"/>
    <property type="match status" value="1"/>
</dbReference>
<dbReference type="InterPro" id="IPR044929">
    <property type="entry name" value="DNA/RNA_non-sp_Endonuclease_sf"/>
</dbReference>
<evidence type="ECO:0000256" key="8">
    <source>
        <dbReference type="PIRSR" id="PIRSR640255-1"/>
    </source>
</evidence>
<dbReference type="PROSITE" id="PS01070">
    <property type="entry name" value="NUCLEASE_NON_SPEC"/>
    <property type="match status" value="1"/>
</dbReference>
<evidence type="ECO:0000256" key="9">
    <source>
        <dbReference type="PIRSR" id="PIRSR640255-2"/>
    </source>
</evidence>
<evidence type="ECO:0000256" key="5">
    <source>
        <dbReference type="ARBA" id="ARBA00022759"/>
    </source>
</evidence>
<keyword evidence="4 9" id="KW-0479">Metal-binding</keyword>
<proteinExistence type="inferred from homology"/>
<dbReference type="SUPFAM" id="SSF54060">
    <property type="entry name" value="His-Me finger endonucleases"/>
    <property type="match status" value="1"/>
</dbReference>
<feature type="binding site" evidence="9">
    <location>
        <position position="166"/>
    </location>
    <ligand>
        <name>Mg(2+)</name>
        <dbReference type="ChEBI" id="CHEBI:18420"/>
        <note>catalytic</note>
    </ligand>
</feature>
<evidence type="ECO:0000313" key="13">
    <source>
        <dbReference type="EMBL" id="RVU89291.1"/>
    </source>
</evidence>
<dbReference type="CDD" id="cd00091">
    <property type="entry name" value="NUC"/>
    <property type="match status" value="1"/>
</dbReference>
<dbReference type="RefSeq" id="WP_060381698.1">
    <property type="nucleotide sequence ID" value="NZ_MTDB01000049.1"/>
</dbReference>
<dbReference type="GO" id="GO:0046872">
    <property type="term" value="F:metal ion binding"/>
    <property type="evidence" value="ECO:0007669"/>
    <property type="project" value="UniProtKB-KW"/>
</dbReference>
<dbReference type="GO" id="GO:0016787">
    <property type="term" value="F:hydrolase activity"/>
    <property type="evidence" value="ECO:0007669"/>
    <property type="project" value="UniProtKB-KW"/>
</dbReference>
<evidence type="ECO:0000256" key="6">
    <source>
        <dbReference type="ARBA" id="ARBA00022801"/>
    </source>
</evidence>
<dbReference type="SMART" id="SM00892">
    <property type="entry name" value="Endonuclease_NS"/>
    <property type="match status" value="1"/>
</dbReference>
<evidence type="ECO:0000256" key="10">
    <source>
        <dbReference type="RuleBase" id="RU366055"/>
    </source>
</evidence>
<comment type="caution">
    <text evidence="13">The sequence shown here is derived from an EMBL/GenBank/DDBJ whole genome shotgun (WGS) entry which is preliminary data.</text>
</comment>
<dbReference type="EMBL" id="RWGX01000003">
    <property type="protein sequence ID" value="RVU89291.1"/>
    <property type="molecule type" value="Genomic_DNA"/>
</dbReference>
<feature type="active site" description="Proton acceptor" evidence="8">
    <location>
        <position position="135"/>
    </location>
</feature>
<dbReference type="Gene3D" id="3.40.570.10">
    <property type="entry name" value="Extracellular Endonuclease, subunit A"/>
    <property type="match status" value="1"/>
</dbReference>
<gene>
    <name evidence="13" type="ORF">EJB19_03970</name>
</gene>
<keyword evidence="5 10" id="KW-0255">Endonuclease</keyword>
<dbReference type="InterPro" id="IPR020821">
    <property type="entry name" value="ENPP1-3/EXOG-like_nuc-like"/>
</dbReference>
<dbReference type="Pfam" id="PF01223">
    <property type="entry name" value="Endonuclease_NS"/>
    <property type="match status" value="1"/>
</dbReference>
<keyword evidence="6 10" id="KW-0378">Hydrolase</keyword>
<sequence length="297" mass="33604">MKKIKRLTCLILACQTLVFCSHEEEISSNTETLKAENLRKIQKASSTDNGDLLLGNPSNANQDDVNNYLSPKNNYVISYNNKKGTPNWVSWHLDYRNFGNTDRTDDFRSDNTLSSSNFFLVSPNHYKDSGFDRGHMCPSADRTNTFQANSETFLMTNMVPQSPKNNQQTWGGFEERLRQFVRNNQKEVYIVAGVYGQGGTGRKGGTTTFLANGKICVPASTWKVALLLDEGTNDLNRINTDTEVIAIEVPNNQNIDKDWKKYIVKVSDLETKTGYRFFSELNDTIAKKLKAKMYSGK</sequence>
<keyword evidence="3 10" id="KW-0540">Nuclease</keyword>
<reference evidence="13" key="1">
    <citation type="submission" date="2018-12" db="EMBL/GenBank/DDBJ databases">
        <title>Draft genome sequence of Flaovobacterium columnare BGFS27 isolated from channel catfish in Alabama.</title>
        <authorList>
            <person name="Cai W."/>
            <person name="Arias C."/>
        </authorList>
    </citation>
    <scope>NUCLEOTIDE SEQUENCE [LARGE SCALE GENOMIC DNA]</scope>
    <source>
        <strain evidence="13">BGFS27</strain>
    </source>
</reference>
<name>A0AA94JPX5_9FLAO</name>
<dbReference type="GO" id="GO:0004519">
    <property type="term" value="F:endonuclease activity"/>
    <property type="evidence" value="ECO:0007669"/>
    <property type="project" value="UniProtKB-UniRule"/>
</dbReference>
<dbReference type="InterPro" id="IPR018524">
    <property type="entry name" value="DNA/RNA_endonuclease_AS"/>
</dbReference>
<evidence type="ECO:0000256" key="3">
    <source>
        <dbReference type="ARBA" id="ARBA00022722"/>
    </source>
</evidence>
<dbReference type="InterPro" id="IPR040255">
    <property type="entry name" value="Non-specific_endonuclease"/>
</dbReference>
<evidence type="ECO:0000256" key="4">
    <source>
        <dbReference type="ARBA" id="ARBA00022723"/>
    </source>
</evidence>
<feature type="domain" description="DNA/RNA non-specific endonuclease/pyrophosphatase/phosphodiesterase" evidence="12">
    <location>
        <begin position="71"/>
        <end position="284"/>
    </location>
</feature>
<keyword evidence="7" id="KW-0460">Magnesium</keyword>
<dbReference type="GO" id="GO:0003676">
    <property type="term" value="F:nucleic acid binding"/>
    <property type="evidence" value="ECO:0007669"/>
    <property type="project" value="InterPro"/>
</dbReference>
<protein>
    <recommendedName>
        <fullName evidence="10">Endonuclease</fullName>
        <ecNumber evidence="10">3.1.30.-</ecNumber>
    </recommendedName>
</protein>
<dbReference type="KEGG" id="fcv:AWN65_02330"/>
<dbReference type="EC" id="3.1.30.-" evidence="10"/>